<proteinExistence type="predicted"/>
<dbReference type="EMBL" id="CP036271">
    <property type="protein sequence ID" value="QDT57325.1"/>
    <property type="molecule type" value="Genomic_DNA"/>
</dbReference>
<name>A0A517SMI2_9PLAN</name>
<evidence type="ECO:0000313" key="8">
    <source>
        <dbReference type="EMBL" id="QDT57325.1"/>
    </source>
</evidence>
<feature type="transmembrane region" description="Helical" evidence="6">
    <location>
        <begin position="317"/>
        <end position="339"/>
    </location>
</feature>
<dbReference type="PANTHER" id="PTHR33406">
    <property type="entry name" value="MEMBRANE PROTEIN MJ1562-RELATED"/>
    <property type="match status" value="1"/>
</dbReference>
<dbReference type="SUPFAM" id="SSF82866">
    <property type="entry name" value="Multidrug efflux transporter AcrB transmembrane domain"/>
    <property type="match status" value="2"/>
</dbReference>
<dbReference type="AlphaFoldDB" id="A0A517SMI2"/>
<dbReference type="Proteomes" id="UP000315700">
    <property type="component" value="Chromosome"/>
</dbReference>
<keyword evidence="4 6" id="KW-1133">Transmembrane helix</keyword>
<dbReference type="InParanoid" id="A0A517SMI2"/>
<feature type="transmembrane region" description="Helical" evidence="6">
    <location>
        <begin position="621"/>
        <end position="641"/>
    </location>
</feature>
<dbReference type="InterPro" id="IPR050545">
    <property type="entry name" value="Mycobact_MmpL"/>
</dbReference>
<organism evidence="8 9">
    <name type="scientific">Caulifigura coniformis</name>
    <dbReference type="NCBI Taxonomy" id="2527983"/>
    <lineage>
        <taxon>Bacteria</taxon>
        <taxon>Pseudomonadati</taxon>
        <taxon>Planctomycetota</taxon>
        <taxon>Planctomycetia</taxon>
        <taxon>Planctomycetales</taxon>
        <taxon>Planctomycetaceae</taxon>
        <taxon>Caulifigura</taxon>
    </lineage>
</organism>
<feature type="transmembrane region" description="Helical" evidence="6">
    <location>
        <begin position="351"/>
        <end position="374"/>
    </location>
</feature>
<sequence length="773" mass="85413">MPEPDVISDSPPERARPFQLRTAEWLVRWRIPLLLLSVAITGVALPLSLKVDLDQSIESFFAPTDPLLQGYQESRAAFGGDEFVLVAYEKEDISSPNSLKEIAEFSKELSEIQGISRESTQDLASTLTASTASVLNVLPRLIRPSARRAIRERLIEFSEHLLIGGDDNVTAIILRLIPEKDSPVDRKQTYREIRKLAADHDPPAFVAGEPIQVNEMFRYVERDGRVLGLASTTLMVLAILIMFRRIRWVILPIVIVQMTLIWTKAILYLLGMQLSMVSSMLTSLLTIIGVATVVHVIVLFRDWRRDAEPEKAFCMTWFLAASPVFWVTITTVVGFAALLTSEITPIRSFAWMMSIGTTLLLVTFPMVLPGGVLLGKQEAPTQFSKFEQRIAGLLDGTTTFTNAHPWPTMIVTGVICVVAILGCLKQRVETDFSKNFRPGSEIVQSIRFFESKLGGVGSWEVNFKAPRELTTEFIGKVRQLTDDLRNVATADGTKLTKVISITDGLDLIPPIIADDWIVKRSWLNDLQPEFEPSLYSAEHERMRIVLRAQEQQPAERKLELISKVEQAAGNAFPEARTTGLYVLLANLISSVLGDQLTSAFWACVGMVACIWLAFRSFRIAMLSLVPNVLPILFVCGFVGWMDIPVNIGVAMVASVSLGLTIDASIMYLTEYLRIRKTGGTHDMAIHETHGGAALALVLASIALIAGFAVLTVSEFIPLAFFGAMVSVAMIGGLLGNLVLLPVMLRWLPADFMKKAPVETVDDVTTAELENSTP</sequence>
<feature type="transmembrane region" description="Helical" evidence="6">
    <location>
        <begin position="29"/>
        <end position="49"/>
    </location>
</feature>
<evidence type="ECO:0000256" key="5">
    <source>
        <dbReference type="ARBA" id="ARBA00023136"/>
    </source>
</evidence>
<dbReference type="Pfam" id="PF03176">
    <property type="entry name" value="MMPL"/>
    <property type="match status" value="2"/>
</dbReference>
<feature type="transmembrane region" description="Helical" evidence="6">
    <location>
        <begin position="226"/>
        <end position="243"/>
    </location>
</feature>
<dbReference type="GO" id="GO:0005886">
    <property type="term" value="C:plasma membrane"/>
    <property type="evidence" value="ECO:0007669"/>
    <property type="project" value="UniProtKB-SubCell"/>
</dbReference>
<comment type="subcellular location">
    <subcellularLocation>
        <location evidence="1">Cell membrane</location>
        <topology evidence="1">Multi-pass membrane protein</topology>
    </subcellularLocation>
</comment>
<feature type="transmembrane region" description="Helical" evidence="6">
    <location>
        <begin position="249"/>
        <end position="270"/>
    </location>
</feature>
<evidence type="ECO:0000256" key="3">
    <source>
        <dbReference type="ARBA" id="ARBA00022692"/>
    </source>
</evidence>
<protein>
    <submittedName>
        <fullName evidence="8">MMPL family protein</fullName>
    </submittedName>
</protein>
<feature type="domain" description="Membrane transport protein MMPL" evidence="7">
    <location>
        <begin position="527"/>
        <end position="744"/>
    </location>
</feature>
<keyword evidence="5 6" id="KW-0472">Membrane</keyword>
<evidence type="ECO:0000259" key="7">
    <source>
        <dbReference type="Pfam" id="PF03176"/>
    </source>
</evidence>
<accession>A0A517SMI2</accession>
<keyword evidence="2" id="KW-1003">Cell membrane</keyword>
<dbReference type="Gene3D" id="1.20.1640.10">
    <property type="entry name" value="Multidrug efflux transporter AcrB transmembrane domain"/>
    <property type="match status" value="2"/>
</dbReference>
<feature type="domain" description="Membrane transport protein MMPL" evidence="7">
    <location>
        <begin position="187"/>
        <end position="359"/>
    </location>
</feature>
<feature type="transmembrane region" description="Helical" evidence="6">
    <location>
        <begin position="690"/>
        <end position="712"/>
    </location>
</feature>
<dbReference type="InterPro" id="IPR004869">
    <property type="entry name" value="MMPL_dom"/>
</dbReference>
<gene>
    <name evidence="8" type="ORF">Pan44_53930</name>
</gene>
<feature type="transmembrane region" description="Helical" evidence="6">
    <location>
        <begin position="718"/>
        <end position="744"/>
    </location>
</feature>
<evidence type="ECO:0000256" key="1">
    <source>
        <dbReference type="ARBA" id="ARBA00004651"/>
    </source>
</evidence>
<dbReference type="KEGG" id="ccos:Pan44_53930"/>
<keyword evidence="3 6" id="KW-0812">Transmembrane</keyword>
<reference evidence="8 9" key="1">
    <citation type="submission" date="2019-02" db="EMBL/GenBank/DDBJ databases">
        <title>Deep-cultivation of Planctomycetes and their phenomic and genomic characterization uncovers novel biology.</title>
        <authorList>
            <person name="Wiegand S."/>
            <person name="Jogler M."/>
            <person name="Boedeker C."/>
            <person name="Pinto D."/>
            <person name="Vollmers J."/>
            <person name="Rivas-Marin E."/>
            <person name="Kohn T."/>
            <person name="Peeters S.H."/>
            <person name="Heuer A."/>
            <person name="Rast P."/>
            <person name="Oberbeckmann S."/>
            <person name="Bunk B."/>
            <person name="Jeske O."/>
            <person name="Meyerdierks A."/>
            <person name="Storesund J.E."/>
            <person name="Kallscheuer N."/>
            <person name="Luecker S."/>
            <person name="Lage O.M."/>
            <person name="Pohl T."/>
            <person name="Merkel B.J."/>
            <person name="Hornburger P."/>
            <person name="Mueller R.-W."/>
            <person name="Bruemmer F."/>
            <person name="Labrenz M."/>
            <person name="Spormann A.M."/>
            <person name="Op den Camp H."/>
            <person name="Overmann J."/>
            <person name="Amann R."/>
            <person name="Jetten M.S.M."/>
            <person name="Mascher T."/>
            <person name="Medema M.H."/>
            <person name="Devos D.P."/>
            <person name="Kaster A.-K."/>
            <person name="Ovreas L."/>
            <person name="Rohde M."/>
            <person name="Galperin M.Y."/>
            <person name="Jogler C."/>
        </authorList>
    </citation>
    <scope>NUCLEOTIDE SEQUENCE [LARGE SCALE GENOMIC DNA]</scope>
    <source>
        <strain evidence="8 9">Pan44</strain>
    </source>
</reference>
<feature type="transmembrane region" description="Helical" evidence="6">
    <location>
        <begin position="277"/>
        <end position="297"/>
    </location>
</feature>
<feature type="transmembrane region" description="Helical" evidence="6">
    <location>
        <begin position="647"/>
        <end position="669"/>
    </location>
</feature>
<keyword evidence="9" id="KW-1185">Reference proteome</keyword>
<evidence type="ECO:0000256" key="2">
    <source>
        <dbReference type="ARBA" id="ARBA00022475"/>
    </source>
</evidence>
<evidence type="ECO:0000313" key="9">
    <source>
        <dbReference type="Proteomes" id="UP000315700"/>
    </source>
</evidence>
<evidence type="ECO:0000256" key="4">
    <source>
        <dbReference type="ARBA" id="ARBA00022989"/>
    </source>
</evidence>
<evidence type="ECO:0000256" key="6">
    <source>
        <dbReference type="SAM" id="Phobius"/>
    </source>
</evidence>
<feature type="transmembrane region" description="Helical" evidence="6">
    <location>
        <begin position="406"/>
        <end position="424"/>
    </location>
</feature>
<dbReference type="PANTHER" id="PTHR33406:SF12">
    <property type="entry name" value="BLR2997 PROTEIN"/>
    <property type="match status" value="1"/>
</dbReference>